<accession>A0A5C5ZIE8</accession>
<dbReference type="EMBL" id="SJPN01000037">
    <property type="protein sequence ID" value="TWT87016.1"/>
    <property type="molecule type" value="Genomic_DNA"/>
</dbReference>
<comment type="caution">
    <text evidence="2">The sequence shown here is derived from an EMBL/GenBank/DDBJ whole genome shotgun (WGS) entry which is preliminary data.</text>
</comment>
<feature type="signal peptide" evidence="1">
    <location>
        <begin position="1"/>
        <end position="17"/>
    </location>
</feature>
<sequence precursor="true">MRLIAFRSLTCTALACAAVVALSGCESATHQTRQVSSDDKRIASETVEFVQSQVASNGELARRHGDFESLEIRSIRRLPPFDVFDVHEPAKLLIECLARFERFSTKIEVHVFDGATFNILMMPTEEFATKKDSPLSDCKLVQDGDQLWFVRTGGDQMRVQSIVTCQISHPDFEP</sequence>
<name>A0A5C5ZIE8_9BACT</name>
<dbReference type="Proteomes" id="UP000320176">
    <property type="component" value="Unassembled WGS sequence"/>
</dbReference>
<dbReference type="AlphaFoldDB" id="A0A5C5ZIE8"/>
<proteinExistence type="predicted"/>
<protein>
    <recommendedName>
        <fullName evidence="4">Lipoprotein</fullName>
    </recommendedName>
</protein>
<reference evidence="2 3" key="1">
    <citation type="submission" date="2019-02" db="EMBL/GenBank/DDBJ databases">
        <title>Deep-cultivation of Planctomycetes and their phenomic and genomic characterization uncovers novel biology.</title>
        <authorList>
            <person name="Wiegand S."/>
            <person name="Jogler M."/>
            <person name="Boedeker C."/>
            <person name="Pinto D."/>
            <person name="Vollmers J."/>
            <person name="Rivas-Marin E."/>
            <person name="Kohn T."/>
            <person name="Peeters S.H."/>
            <person name="Heuer A."/>
            <person name="Rast P."/>
            <person name="Oberbeckmann S."/>
            <person name="Bunk B."/>
            <person name="Jeske O."/>
            <person name="Meyerdierks A."/>
            <person name="Storesund J.E."/>
            <person name="Kallscheuer N."/>
            <person name="Luecker S."/>
            <person name="Lage O.M."/>
            <person name="Pohl T."/>
            <person name="Merkel B.J."/>
            <person name="Hornburger P."/>
            <person name="Mueller R.-W."/>
            <person name="Bruemmer F."/>
            <person name="Labrenz M."/>
            <person name="Spormann A.M."/>
            <person name="Op Den Camp H."/>
            <person name="Overmann J."/>
            <person name="Amann R."/>
            <person name="Jetten M.S.M."/>
            <person name="Mascher T."/>
            <person name="Medema M.H."/>
            <person name="Devos D.P."/>
            <person name="Kaster A.-K."/>
            <person name="Ovreas L."/>
            <person name="Rohde M."/>
            <person name="Galperin M.Y."/>
            <person name="Jogler C."/>
        </authorList>
    </citation>
    <scope>NUCLEOTIDE SEQUENCE [LARGE SCALE GENOMIC DNA]</scope>
    <source>
        <strain evidence="2 3">Pla52n</strain>
    </source>
</reference>
<keyword evidence="3" id="KW-1185">Reference proteome</keyword>
<organism evidence="2 3">
    <name type="scientific">Stieleria varia</name>
    <dbReference type="NCBI Taxonomy" id="2528005"/>
    <lineage>
        <taxon>Bacteria</taxon>
        <taxon>Pseudomonadati</taxon>
        <taxon>Planctomycetota</taxon>
        <taxon>Planctomycetia</taxon>
        <taxon>Pirellulales</taxon>
        <taxon>Pirellulaceae</taxon>
        <taxon>Stieleria</taxon>
    </lineage>
</organism>
<dbReference type="PROSITE" id="PS51257">
    <property type="entry name" value="PROKAR_LIPOPROTEIN"/>
    <property type="match status" value="1"/>
</dbReference>
<feature type="chain" id="PRO_5023083187" description="Lipoprotein" evidence="1">
    <location>
        <begin position="18"/>
        <end position="174"/>
    </location>
</feature>
<evidence type="ECO:0000313" key="2">
    <source>
        <dbReference type="EMBL" id="TWT87016.1"/>
    </source>
</evidence>
<gene>
    <name evidence="2" type="ORF">Pla52n_70410</name>
</gene>
<evidence type="ECO:0000313" key="3">
    <source>
        <dbReference type="Proteomes" id="UP000320176"/>
    </source>
</evidence>
<evidence type="ECO:0008006" key="4">
    <source>
        <dbReference type="Google" id="ProtNLM"/>
    </source>
</evidence>
<evidence type="ECO:0000256" key="1">
    <source>
        <dbReference type="SAM" id="SignalP"/>
    </source>
</evidence>
<dbReference type="RefSeq" id="WP_146523855.1">
    <property type="nucleotide sequence ID" value="NZ_CP151726.1"/>
</dbReference>
<keyword evidence="1" id="KW-0732">Signal</keyword>